<dbReference type="GO" id="GO:0005886">
    <property type="term" value="C:plasma membrane"/>
    <property type="evidence" value="ECO:0007669"/>
    <property type="project" value="UniProtKB-SubCell"/>
</dbReference>
<dbReference type="InterPro" id="IPR050622">
    <property type="entry name" value="CPA3_antiporter_subunitB"/>
</dbReference>
<sequence length="103" mass="10874">MNGESSPGGGFSGGAILSGGLILYSVAFGPERLSRLLTRSLYSGVRVVGLMAYALTYGVYIFAGANGLSIDMEWMMTVIELAVGLVVACAIYGFYAMFQRGKI</sequence>
<evidence type="ECO:0000256" key="2">
    <source>
        <dbReference type="ARBA" id="ARBA00022475"/>
    </source>
</evidence>
<dbReference type="EMBL" id="VSSQ01027838">
    <property type="protein sequence ID" value="MPM77281.1"/>
    <property type="molecule type" value="Genomic_DNA"/>
</dbReference>
<dbReference type="InterPro" id="IPR007182">
    <property type="entry name" value="MnhB"/>
</dbReference>
<dbReference type="PANTHER" id="PTHR33932:SF4">
    <property type="entry name" value="NA(+)_H(+) ANTIPORTER SUBUNIT B"/>
    <property type="match status" value="1"/>
</dbReference>
<reference evidence="8" key="1">
    <citation type="submission" date="2019-08" db="EMBL/GenBank/DDBJ databases">
        <authorList>
            <person name="Kucharzyk K."/>
            <person name="Murdoch R.W."/>
            <person name="Higgins S."/>
            <person name="Loffler F."/>
        </authorList>
    </citation>
    <scope>NUCLEOTIDE SEQUENCE</scope>
</reference>
<dbReference type="PANTHER" id="PTHR33932">
    <property type="entry name" value="NA(+)/H(+) ANTIPORTER SUBUNIT B"/>
    <property type="match status" value="1"/>
</dbReference>
<proteinExistence type="predicted"/>
<evidence type="ECO:0000256" key="1">
    <source>
        <dbReference type="ARBA" id="ARBA00004651"/>
    </source>
</evidence>
<feature type="transmembrane region" description="Helical" evidence="6">
    <location>
        <begin position="74"/>
        <end position="98"/>
    </location>
</feature>
<protein>
    <recommendedName>
        <fullName evidence="7">Na+/H+ antiporter MnhB subunit-related protein domain-containing protein</fullName>
    </recommendedName>
</protein>
<feature type="transmembrane region" description="Helical" evidence="6">
    <location>
        <begin position="41"/>
        <end position="62"/>
    </location>
</feature>
<comment type="subcellular location">
    <subcellularLocation>
        <location evidence="1">Cell membrane</location>
        <topology evidence="1">Multi-pass membrane protein</topology>
    </subcellularLocation>
</comment>
<feature type="transmembrane region" description="Helical" evidence="6">
    <location>
        <begin position="12"/>
        <end position="29"/>
    </location>
</feature>
<keyword evidence="4 6" id="KW-1133">Transmembrane helix</keyword>
<keyword evidence="2" id="KW-1003">Cell membrane</keyword>
<feature type="domain" description="Na+/H+ antiporter MnhB subunit-related protein" evidence="7">
    <location>
        <begin position="1"/>
        <end position="91"/>
    </location>
</feature>
<gene>
    <name evidence="8" type="ORF">SDC9_124283</name>
</gene>
<evidence type="ECO:0000259" key="7">
    <source>
        <dbReference type="Pfam" id="PF04039"/>
    </source>
</evidence>
<keyword evidence="5 6" id="KW-0472">Membrane</keyword>
<comment type="caution">
    <text evidence="8">The sequence shown here is derived from an EMBL/GenBank/DDBJ whole genome shotgun (WGS) entry which is preliminary data.</text>
</comment>
<dbReference type="Pfam" id="PF04039">
    <property type="entry name" value="MnhB"/>
    <property type="match status" value="1"/>
</dbReference>
<dbReference type="AlphaFoldDB" id="A0A645CK02"/>
<evidence type="ECO:0000256" key="4">
    <source>
        <dbReference type="ARBA" id="ARBA00022989"/>
    </source>
</evidence>
<evidence type="ECO:0000313" key="8">
    <source>
        <dbReference type="EMBL" id="MPM77281.1"/>
    </source>
</evidence>
<keyword evidence="3 6" id="KW-0812">Transmembrane</keyword>
<organism evidence="8">
    <name type="scientific">bioreactor metagenome</name>
    <dbReference type="NCBI Taxonomy" id="1076179"/>
    <lineage>
        <taxon>unclassified sequences</taxon>
        <taxon>metagenomes</taxon>
        <taxon>ecological metagenomes</taxon>
    </lineage>
</organism>
<evidence type="ECO:0000256" key="5">
    <source>
        <dbReference type="ARBA" id="ARBA00023136"/>
    </source>
</evidence>
<evidence type="ECO:0000256" key="3">
    <source>
        <dbReference type="ARBA" id="ARBA00022692"/>
    </source>
</evidence>
<name>A0A645CK02_9ZZZZ</name>
<evidence type="ECO:0000256" key="6">
    <source>
        <dbReference type="SAM" id="Phobius"/>
    </source>
</evidence>
<accession>A0A645CK02</accession>